<organism evidence="6">
    <name type="scientific">marine metagenome</name>
    <dbReference type="NCBI Taxonomy" id="408172"/>
    <lineage>
        <taxon>unclassified sequences</taxon>
        <taxon>metagenomes</taxon>
        <taxon>ecological metagenomes</taxon>
    </lineage>
</organism>
<accession>A0A382M8F4</accession>
<dbReference type="GO" id="GO:0006281">
    <property type="term" value="P:DNA repair"/>
    <property type="evidence" value="ECO:0007669"/>
    <property type="project" value="InterPro"/>
</dbReference>
<proteinExistence type="predicted"/>
<feature type="region of interest" description="Disordered" evidence="4">
    <location>
        <begin position="1"/>
        <end position="22"/>
    </location>
</feature>
<evidence type="ECO:0000256" key="2">
    <source>
        <dbReference type="ARBA" id="ARBA00022741"/>
    </source>
</evidence>
<feature type="domain" description="ATP-dependent DNA ligase family profile" evidence="5">
    <location>
        <begin position="163"/>
        <end position="294"/>
    </location>
</feature>
<dbReference type="SUPFAM" id="SSF56091">
    <property type="entry name" value="DNA ligase/mRNA capping enzyme, catalytic domain"/>
    <property type="match status" value="1"/>
</dbReference>
<dbReference type="EMBL" id="UINC01091822">
    <property type="protein sequence ID" value="SVC44888.1"/>
    <property type="molecule type" value="Genomic_DNA"/>
</dbReference>
<evidence type="ECO:0000313" key="6">
    <source>
        <dbReference type="EMBL" id="SVC44888.1"/>
    </source>
</evidence>
<evidence type="ECO:0000259" key="5">
    <source>
        <dbReference type="Pfam" id="PF01068"/>
    </source>
</evidence>
<dbReference type="GO" id="GO:0003910">
    <property type="term" value="F:DNA ligase (ATP) activity"/>
    <property type="evidence" value="ECO:0007669"/>
    <property type="project" value="InterPro"/>
</dbReference>
<gene>
    <name evidence="6" type="ORF">METZ01_LOCUS297742</name>
</gene>
<keyword evidence="2" id="KW-0547">Nucleotide-binding</keyword>
<reference evidence="6" key="1">
    <citation type="submission" date="2018-05" db="EMBL/GenBank/DDBJ databases">
        <authorList>
            <person name="Lanie J.A."/>
            <person name="Ng W.-L."/>
            <person name="Kazmierczak K.M."/>
            <person name="Andrzejewski T.M."/>
            <person name="Davidsen T.M."/>
            <person name="Wayne K.J."/>
            <person name="Tettelin H."/>
            <person name="Glass J.I."/>
            <person name="Rusch D."/>
            <person name="Podicherti R."/>
            <person name="Tsui H.-C.T."/>
            <person name="Winkler M.E."/>
        </authorList>
    </citation>
    <scope>NUCLEOTIDE SEQUENCE</scope>
</reference>
<keyword evidence="1" id="KW-0436">Ligase</keyword>
<evidence type="ECO:0000256" key="1">
    <source>
        <dbReference type="ARBA" id="ARBA00022598"/>
    </source>
</evidence>
<evidence type="ECO:0000256" key="3">
    <source>
        <dbReference type="ARBA" id="ARBA00022840"/>
    </source>
</evidence>
<dbReference type="Gene3D" id="3.30.470.30">
    <property type="entry name" value="DNA ligase/mRNA capping enzyme"/>
    <property type="match status" value="1"/>
</dbReference>
<dbReference type="InterPro" id="IPR012310">
    <property type="entry name" value="DNA_ligase_ATP-dep_cent"/>
</dbReference>
<dbReference type="InterPro" id="IPR036599">
    <property type="entry name" value="DNA_ligase_N_sf"/>
</dbReference>
<dbReference type="AlphaFoldDB" id="A0A382M8F4"/>
<name>A0A382M8F4_9ZZZZ</name>
<dbReference type="Pfam" id="PF01068">
    <property type="entry name" value="DNA_ligase_A_M"/>
    <property type="match status" value="1"/>
</dbReference>
<dbReference type="GO" id="GO:0005524">
    <property type="term" value="F:ATP binding"/>
    <property type="evidence" value="ECO:0007669"/>
    <property type="project" value="UniProtKB-KW"/>
</dbReference>
<dbReference type="GO" id="GO:0003677">
    <property type="term" value="F:DNA binding"/>
    <property type="evidence" value="ECO:0007669"/>
    <property type="project" value="InterPro"/>
</dbReference>
<sequence>MTPATKEEMIGLRDGRPFDSYGEKKIPEQVHEILTRLESDNSRLFKETVLAINEDHEQLKRVLKAALDPYTQYYQRKIPEFERSCEMTTKTLDWALDQLIPLTKRENTGNAAIEHLQKVLVSLTDENAEVIKRVVTKDLKCGVSIKTVNKVFGKGFIETYPCMLASAFNQKSFEAIKYPALLQTKMDGMRANIIIDKDGTVDVRSRNGKQISLEGHFDEFVLQVFYKSATLKNLDNFFGAVLDGELLVLDENEEKVLDRKTGNGILNKAVKGTITPEETKRVRLMCWDMIPLEDFKKG</sequence>
<protein>
    <recommendedName>
        <fullName evidence="5">ATP-dependent DNA ligase family profile domain-containing protein</fullName>
    </recommendedName>
</protein>
<dbReference type="Gene3D" id="1.10.3260.10">
    <property type="entry name" value="DNA ligase, ATP-dependent, N-terminal domain"/>
    <property type="match status" value="1"/>
</dbReference>
<evidence type="ECO:0000256" key="4">
    <source>
        <dbReference type="SAM" id="MobiDB-lite"/>
    </source>
</evidence>
<keyword evidence="3" id="KW-0067">ATP-binding</keyword>
<dbReference type="GO" id="GO:0006310">
    <property type="term" value="P:DNA recombination"/>
    <property type="evidence" value="ECO:0007669"/>
    <property type="project" value="InterPro"/>
</dbReference>
<feature type="non-terminal residue" evidence="6">
    <location>
        <position position="298"/>
    </location>
</feature>